<name>A0A518I5N1_9PLAN</name>
<evidence type="ECO:0000313" key="2">
    <source>
        <dbReference type="Proteomes" id="UP000318313"/>
    </source>
</evidence>
<dbReference type="KEGG" id="gfm:Enr17x_04210"/>
<organism evidence="1 2">
    <name type="scientific">Gimesia fumaroli</name>
    <dbReference type="NCBI Taxonomy" id="2527976"/>
    <lineage>
        <taxon>Bacteria</taxon>
        <taxon>Pseudomonadati</taxon>
        <taxon>Planctomycetota</taxon>
        <taxon>Planctomycetia</taxon>
        <taxon>Planctomycetales</taxon>
        <taxon>Planctomycetaceae</taxon>
        <taxon>Gimesia</taxon>
    </lineage>
</organism>
<proteinExistence type="predicted"/>
<keyword evidence="2" id="KW-1185">Reference proteome</keyword>
<sequence length="85" mass="9711">MKKSDIPNLTEEQQHALDEGEGVVQGASFILMRTDVVLDWFGYSEEDLRRRLQPGLDQIETGDVAEWSLDDFLAEMHKQRASETS</sequence>
<dbReference type="RefSeq" id="WP_145305559.1">
    <property type="nucleotide sequence ID" value="NZ_CP037452.1"/>
</dbReference>
<dbReference type="EMBL" id="CP037452">
    <property type="protein sequence ID" value="QDV48409.1"/>
    <property type="molecule type" value="Genomic_DNA"/>
</dbReference>
<dbReference type="AlphaFoldDB" id="A0A518I5N1"/>
<accession>A0A518I5N1</accession>
<reference evidence="1 2" key="1">
    <citation type="submission" date="2019-03" db="EMBL/GenBank/DDBJ databases">
        <title>Deep-cultivation of Planctomycetes and their phenomic and genomic characterization uncovers novel biology.</title>
        <authorList>
            <person name="Wiegand S."/>
            <person name="Jogler M."/>
            <person name="Boedeker C."/>
            <person name="Pinto D."/>
            <person name="Vollmers J."/>
            <person name="Rivas-Marin E."/>
            <person name="Kohn T."/>
            <person name="Peeters S.H."/>
            <person name="Heuer A."/>
            <person name="Rast P."/>
            <person name="Oberbeckmann S."/>
            <person name="Bunk B."/>
            <person name="Jeske O."/>
            <person name="Meyerdierks A."/>
            <person name="Storesund J.E."/>
            <person name="Kallscheuer N."/>
            <person name="Luecker S."/>
            <person name="Lage O.M."/>
            <person name="Pohl T."/>
            <person name="Merkel B.J."/>
            <person name="Hornburger P."/>
            <person name="Mueller R.-W."/>
            <person name="Bruemmer F."/>
            <person name="Labrenz M."/>
            <person name="Spormann A.M."/>
            <person name="Op den Camp H."/>
            <person name="Overmann J."/>
            <person name="Amann R."/>
            <person name="Jetten M.S.M."/>
            <person name="Mascher T."/>
            <person name="Medema M.H."/>
            <person name="Devos D.P."/>
            <person name="Kaster A.-K."/>
            <person name="Ovreas L."/>
            <person name="Rohde M."/>
            <person name="Galperin M.Y."/>
            <person name="Jogler C."/>
        </authorList>
    </citation>
    <scope>NUCLEOTIDE SEQUENCE [LARGE SCALE GENOMIC DNA]</scope>
    <source>
        <strain evidence="1 2">Enr17</strain>
    </source>
</reference>
<dbReference type="OrthoDB" id="9892833at2"/>
<protein>
    <submittedName>
        <fullName evidence="1">Uncharacterized protein</fullName>
    </submittedName>
</protein>
<gene>
    <name evidence="1" type="ORF">Enr17x_04210</name>
</gene>
<evidence type="ECO:0000313" key="1">
    <source>
        <dbReference type="EMBL" id="QDV48409.1"/>
    </source>
</evidence>
<dbReference type="Proteomes" id="UP000318313">
    <property type="component" value="Chromosome"/>
</dbReference>